<reference evidence="1 2" key="1">
    <citation type="submission" date="2016-10" db="EMBL/GenBank/DDBJ databases">
        <authorList>
            <person name="de Groot N.N."/>
        </authorList>
    </citation>
    <scope>NUCLEOTIDE SEQUENCE [LARGE SCALE GENOMIC DNA]</scope>
    <source>
        <strain evidence="1 2">HLD2</strain>
    </source>
</reference>
<name>A0A1G5Q060_9GAMM</name>
<sequence length="56" mass="6480">MEETQRTFWSRAMQASLSEFISRPSDASQSELEKLLNEYREAVDKGEVVLYKPRAA</sequence>
<accession>A0A1G5Q060</accession>
<gene>
    <name evidence="1" type="ORF">SAMN03097708_01093</name>
</gene>
<dbReference type="EMBL" id="FMWD01000003">
    <property type="protein sequence ID" value="SCZ55234.1"/>
    <property type="molecule type" value="Genomic_DNA"/>
</dbReference>
<evidence type="ECO:0000313" key="2">
    <source>
        <dbReference type="Proteomes" id="UP000199648"/>
    </source>
</evidence>
<dbReference type="AlphaFoldDB" id="A0A1G5Q060"/>
<keyword evidence="2" id="KW-1185">Reference proteome</keyword>
<organism evidence="1 2">
    <name type="scientific">Thiohalomonas denitrificans</name>
    <dbReference type="NCBI Taxonomy" id="415747"/>
    <lineage>
        <taxon>Bacteria</taxon>
        <taxon>Pseudomonadati</taxon>
        <taxon>Pseudomonadota</taxon>
        <taxon>Gammaproteobacteria</taxon>
        <taxon>Thiohalomonadales</taxon>
        <taxon>Thiohalomonadaceae</taxon>
        <taxon>Thiohalomonas</taxon>
    </lineage>
</organism>
<proteinExistence type="predicted"/>
<dbReference type="Proteomes" id="UP000199648">
    <property type="component" value="Unassembled WGS sequence"/>
</dbReference>
<evidence type="ECO:0000313" key="1">
    <source>
        <dbReference type="EMBL" id="SCZ55234.1"/>
    </source>
</evidence>
<protein>
    <submittedName>
        <fullName evidence="1">Uncharacterized protein</fullName>
    </submittedName>
</protein>
<dbReference type="RefSeq" id="WP_175452453.1">
    <property type="nucleotide sequence ID" value="NZ_FMWD01000003.1"/>
</dbReference>